<feature type="compositionally biased region" description="Basic and acidic residues" evidence="1">
    <location>
        <begin position="1"/>
        <end position="19"/>
    </location>
</feature>
<dbReference type="AlphaFoldDB" id="A0A4C1U5J3"/>
<dbReference type="Proteomes" id="UP000299102">
    <property type="component" value="Unassembled WGS sequence"/>
</dbReference>
<feature type="region of interest" description="Disordered" evidence="1">
    <location>
        <begin position="1"/>
        <end position="26"/>
    </location>
</feature>
<evidence type="ECO:0000256" key="1">
    <source>
        <dbReference type="SAM" id="MobiDB-lite"/>
    </source>
</evidence>
<proteinExistence type="predicted"/>
<keyword evidence="3" id="KW-1185">Reference proteome</keyword>
<evidence type="ECO:0000313" key="2">
    <source>
        <dbReference type="EMBL" id="GBP21653.1"/>
    </source>
</evidence>
<dbReference type="EMBL" id="BGZK01000131">
    <property type="protein sequence ID" value="GBP21653.1"/>
    <property type="molecule type" value="Genomic_DNA"/>
</dbReference>
<gene>
    <name evidence="2" type="ORF">EVAR_16199_1</name>
</gene>
<evidence type="ECO:0000313" key="3">
    <source>
        <dbReference type="Proteomes" id="UP000299102"/>
    </source>
</evidence>
<name>A0A4C1U5J3_EUMVA</name>
<accession>A0A4C1U5J3</accession>
<organism evidence="2 3">
    <name type="scientific">Eumeta variegata</name>
    <name type="common">Bagworm moth</name>
    <name type="synonym">Eumeta japonica</name>
    <dbReference type="NCBI Taxonomy" id="151549"/>
    <lineage>
        <taxon>Eukaryota</taxon>
        <taxon>Metazoa</taxon>
        <taxon>Ecdysozoa</taxon>
        <taxon>Arthropoda</taxon>
        <taxon>Hexapoda</taxon>
        <taxon>Insecta</taxon>
        <taxon>Pterygota</taxon>
        <taxon>Neoptera</taxon>
        <taxon>Endopterygota</taxon>
        <taxon>Lepidoptera</taxon>
        <taxon>Glossata</taxon>
        <taxon>Ditrysia</taxon>
        <taxon>Tineoidea</taxon>
        <taxon>Psychidae</taxon>
        <taxon>Oiketicinae</taxon>
        <taxon>Eumeta</taxon>
    </lineage>
</organism>
<comment type="caution">
    <text evidence="2">The sequence shown here is derived from an EMBL/GenBank/DDBJ whole genome shotgun (WGS) entry which is preliminary data.</text>
</comment>
<sequence length="67" mass="7709">MRRGDETKYGHGRETESRRRGVRGSDVCTLRTMRTRNNTTQKKQLCCPPRHNARSPAYCLIARESAS</sequence>
<protein>
    <submittedName>
        <fullName evidence="2">Uncharacterized protein</fullName>
    </submittedName>
</protein>
<reference evidence="2 3" key="1">
    <citation type="journal article" date="2019" name="Commun. Biol.">
        <title>The bagworm genome reveals a unique fibroin gene that provides high tensile strength.</title>
        <authorList>
            <person name="Kono N."/>
            <person name="Nakamura H."/>
            <person name="Ohtoshi R."/>
            <person name="Tomita M."/>
            <person name="Numata K."/>
            <person name="Arakawa K."/>
        </authorList>
    </citation>
    <scope>NUCLEOTIDE SEQUENCE [LARGE SCALE GENOMIC DNA]</scope>
</reference>